<dbReference type="EC" id="3.1.-.-" evidence="2"/>
<dbReference type="PANTHER" id="PTHR22946">
    <property type="entry name" value="DIENELACTONE HYDROLASE DOMAIN-CONTAINING PROTEIN-RELATED"/>
    <property type="match status" value="1"/>
</dbReference>
<feature type="domain" description="Dienelactone hydrolase" evidence="1">
    <location>
        <begin position="202"/>
        <end position="368"/>
    </location>
</feature>
<dbReference type="InterPro" id="IPR002925">
    <property type="entry name" value="Dienelactn_hydro"/>
</dbReference>
<name>A0ABV6BJS4_9GAMM</name>
<accession>A0ABV6BJS4</accession>
<evidence type="ECO:0000259" key="1">
    <source>
        <dbReference type="Pfam" id="PF01738"/>
    </source>
</evidence>
<dbReference type="SUPFAM" id="SSF53474">
    <property type="entry name" value="alpha/beta-Hydrolases"/>
    <property type="match status" value="1"/>
</dbReference>
<keyword evidence="2" id="KW-0378">Hydrolase</keyword>
<gene>
    <name evidence="2" type="ORF">ACFFJP_18650</name>
</gene>
<dbReference type="InterPro" id="IPR029058">
    <property type="entry name" value="AB_hydrolase_fold"/>
</dbReference>
<sequence length="418" mass="45475">MNFGTAGIMLLHTLFLRDLMVFRAAAWSGKGALILLLIFVLSALAPAVATEPATTPKVSDVAKAEASEPALLAPVLRWPAPDGTFSDAAAANFALWQRQAKALLNNALLLPPADPALIAAATRIKPQDKTSTEQWRLQLWQPLDLYLYQPENLRQSAVNAVILLHDHGAEFRIGKDKWLPAGQSKAPELVSQWQQKYFDGIAIAELLRAQGYLVLLADAPGFGARGPLQYAEQQQLAANLQAQGASLAGLMAREDQAAAAFLARQPGVKGIAAVGFSMGGFRAWQLAALSANVDAAVSVGWLNSLQFLREPTNNFSRGQTAFYMIHPGLYRQLDLPEIAALSTPKPLLFLHGDEDPLMPRHQVELAFKHIQLRYRQCGAPGPKLHVEQGQGHRFGQALQQQMLQWLAELQLPVAGCNS</sequence>
<evidence type="ECO:0000313" key="3">
    <source>
        <dbReference type="Proteomes" id="UP001589813"/>
    </source>
</evidence>
<keyword evidence="3" id="KW-1185">Reference proteome</keyword>
<dbReference type="PANTHER" id="PTHR22946:SF0">
    <property type="entry name" value="DIENELACTONE HYDROLASE DOMAIN-CONTAINING PROTEIN"/>
    <property type="match status" value="1"/>
</dbReference>
<reference evidence="2 3" key="1">
    <citation type="submission" date="2024-09" db="EMBL/GenBank/DDBJ databases">
        <authorList>
            <person name="Sun Q."/>
            <person name="Mori K."/>
        </authorList>
    </citation>
    <scope>NUCLEOTIDE SEQUENCE [LARGE SCALE GENOMIC DNA]</scope>
    <source>
        <strain evidence="2 3">KCTC 23315</strain>
    </source>
</reference>
<proteinExistence type="predicted"/>
<dbReference type="Gene3D" id="3.40.50.1820">
    <property type="entry name" value="alpha/beta hydrolase"/>
    <property type="match status" value="1"/>
</dbReference>
<dbReference type="InterPro" id="IPR050261">
    <property type="entry name" value="FrsA_esterase"/>
</dbReference>
<dbReference type="GO" id="GO:0016787">
    <property type="term" value="F:hydrolase activity"/>
    <property type="evidence" value="ECO:0007669"/>
    <property type="project" value="UniProtKB-KW"/>
</dbReference>
<dbReference type="EMBL" id="JBHLXP010000005">
    <property type="protein sequence ID" value="MFC0050323.1"/>
    <property type="molecule type" value="Genomic_DNA"/>
</dbReference>
<organism evidence="2 3">
    <name type="scientific">Rheinheimera tilapiae</name>
    <dbReference type="NCBI Taxonomy" id="875043"/>
    <lineage>
        <taxon>Bacteria</taxon>
        <taxon>Pseudomonadati</taxon>
        <taxon>Pseudomonadota</taxon>
        <taxon>Gammaproteobacteria</taxon>
        <taxon>Chromatiales</taxon>
        <taxon>Chromatiaceae</taxon>
        <taxon>Rheinheimera</taxon>
    </lineage>
</organism>
<dbReference type="Proteomes" id="UP001589813">
    <property type="component" value="Unassembled WGS sequence"/>
</dbReference>
<dbReference type="RefSeq" id="WP_377247888.1">
    <property type="nucleotide sequence ID" value="NZ_JBHLXP010000005.1"/>
</dbReference>
<comment type="caution">
    <text evidence="2">The sequence shown here is derived from an EMBL/GenBank/DDBJ whole genome shotgun (WGS) entry which is preliminary data.</text>
</comment>
<dbReference type="Pfam" id="PF01738">
    <property type="entry name" value="DLH"/>
    <property type="match status" value="1"/>
</dbReference>
<protein>
    <submittedName>
        <fullName evidence="2">Dienelactone hydrolase family protein</fullName>
        <ecNumber evidence="2">3.1.-.-</ecNumber>
    </submittedName>
</protein>
<evidence type="ECO:0000313" key="2">
    <source>
        <dbReference type="EMBL" id="MFC0050323.1"/>
    </source>
</evidence>